<sequence>MNRRDISLERQILAAFKLAHDTGRLAVADHLLCALECLCGDACRGTALGEAYRAICSCRPDQPARGER</sequence>
<gene>
    <name evidence="1" type="ORF">AU467_34610</name>
</gene>
<protein>
    <submittedName>
        <fullName evidence="1">Uncharacterized protein</fullName>
    </submittedName>
</protein>
<dbReference type="Proteomes" id="UP000053176">
    <property type="component" value="Unassembled WGS sequence"/>
</dbReference>
<evidence type="ECO:0000313" key="1">
    <source>
        <dbReference type="EMBL" id="KUM28557.1"/>
    </source>
</evidence>
<accession>A0A101KX17</accession>
<dbReference type="EMBL" id="LPWA01000010">
    <property type="protein sequence ID" value="KUM28557.1"/>
    <property type="molecule type" value="Genomic_DNA"/>
</dbReference>
<proteinExistence type="predicted"/>
<reference evidence="1 2" key="1">
    <citation type="submission" date="2015-12" db="EMBL/GenBank/DDBJ databases">
        <title>Draft genome sequence of Mesorhizobium sp. UFLA 01-765, a multitolerant efficient symbiont and plant-growth promoting strain isolated from Zn-mining soil using Leucaena leucocephala as a trap plant.</title>
        <authorList>
            <person name="Rangel W.M."/>
            <person name="Thijs S."/>
            <person name="Longatti S.M."/>
            <person name="Moreira F.M."/>
            <person name="Weyens N."/>
            <person name="Vangronsveld J."/>
            <person name="Van Hamme J.D."/>
            <person name="Bottos E.M."/>
            <person name="Rineau F."/>
        </authorList>
    </citation>
    <scope>NUCLEOTIDE SEQUENCE [LARGE SCALE GENOMIC DNA]</scope>
    <source>
        <strain evidence="1 2">UFLA 01-765</strain>
    </source>
</reference>
<organism evidence="1 2">
    <name type="scientific">Rhizobium loti</name>
    <name type="common">Mesorhizobium loti</name>
    <dbReference type="NCBI Taxonomy" id="381"/>
    <lineage>
        <taxon>Bacteria</taxon>
        <taxon>Pseudomonadati</taxon>
        <taxon>Pseudomonadota</taxon>
        <taxon>Alphaproteobacteria</taxon>
        <taxon>Hyphomicrobiales</taxon>
        <taxon>Phyllobacteriaceae</taxon>
        <taxon>Mesorhizobium</taxon>
    </lineage>
</organism>
<dbReference type="OrthoDB" id="7575972at2"/>
<name>A0A101KX17_RHILI</name>
<evidence type="ECO:0000313" key="2">
    <source>
        <dbReference type="Proteomes" id="UP000053176"/>
    </source>
</evidence>
<comment type="caution">
    <text evidence="1">The sequence shown here is derived from an EMBL/GenBank/DDBJ whole genome shotgun (WGS) entry which is preliminary data.</text>
</comment>
<dbReference type="AlphaFoldDB" id="A0A101KX17"/>